<proteinExistence type="predicted"/>
<dbReference type="PROSITE" id="PS00198">
    <property type="entry name" value="4FE4S_FER_1"/>
    <property type="match status" value="1"/>
</dbReference>
<evidence type="ECO:0000313" key="6">
    <source>
        <dbReference type="EMBL" id="BCA89547.1"/>
    </source>
</evidence>
<dbReference type="Gene3D" id="1.10.3480.10">
    <property type="entry name" value="TorD-like"/>
    <property type="match status" value="1"/>
</dbReference>
<dbReference type="EMBL" id="AP022829">
    <property type="protein sequence ID" value="BCA89547.1"/>
    <property type="molecule type" value="Genomic_DNA"/>
</dbReference>
<organism evidence="6 7">
    <name type="scientific">Adlercreutzia hattorii</name>
    <dbReference type="NCBI Taxonomy" id="2707299"/>
    <lineage>
        <taxon>Bacteria</taxon>
        <taxon>Bacillati</taxon>
        <taxon>Actinomycetota</taxon>
        <taxon>Coriobacteriia</taxon>
        <taxon>Eggerthellales</taxon>
        <taxon>Eggerthellaceae</taxon>
        <taxon>Adlercreutzia</taxon>
    </lineage>
</organism>
<accession>A0A6F8SP76</accession>
<dbReference type="SUPFAM" id="SSF54862">
    <property type="entry name" value="4Fe-4S ferredoxins"/>
    <property type="match status" value="1"/>
</dbReference>
<keyword evidence="2" id="KW-0408">Iron</keyword>
<dbReference type="InterPro" id="IPR050289">
    <property type="entry name" value="TorD/DmsD_chaperones"/>
</dbReference>
<dbReference type="RefSeq" id="WP_173114484.1">
    <property type="nucleotide sequence ID" value="NZ_AP022829.1"/>
</dbReference>
<sequence>MMTPDEFSLVQANRAKLYRLFGRLFRAPLSQDDIEALAAARIGSLKSEDAAFDHGMHVMERYLEKRHTGTRAFLGRDFTAAFLGMRDEAGRYALPYESAFVDATQHYMGTARGKVYNIYKKQALKLAEGIDLPEDHLAFMCEFMATLADRAVEARAASDMTALRENLLLSQAFLKHHILNWYPEFSALAARLVDERFYRGLLEAAGAFFALDAKVLRDLVKDEKAKDRSFDLARWELANAVPVDKEGVYPQLNRHRCLRVKGMTCDRCTAVCPEAVDPVANRKHEPQNACTACGACVAVCPEKALSL</sequence>
<feature type="domain" description="4Fe-4S ferredoxin-type" evidence="5">
    <location>
        <begin position="280"/>
        <end position="307"/>
    </location>
</feature>
<dbReference type="InterPro" id="IPR036411">
    <property type="entry name" value="TorD-like_sf"/>
</dbReference>
<evidence type="ECO:0000259" key="5">
    <source>
        <dbReference type="PROSITE" id="PS51379"/>
    </source>
</evidence>
<protein>
    <recommendedName>
        <fullName evidence="5">4Fe-4S ferredoxin-type domain-containing protein</fullName>
    </recommendedName>
</protein>
<dbReference type="Pfam" id="PF02613">
    <property type="entry name" value="Nitrate_red_del"/>
    <property type="match status" value="1"/>
</dbReference>
<name>A0A6F8SP76_9ACTN</name>
<keyword evidence="3" id="KW-0411">Iron-sulfur</keyword>
<evidence type="ECO:0000313" key="7">
    <source>
        <dbReference type="Proteomes" id="UP000501727"/>
    </source>
</evidence>
<reference evidence="7" key="2">
    <citation type="submission" date="2020-03" db="EMBL/GenBank/DDBJ databases">
        <title>Complete Genome Sequence of Adlercreutzia sp. strain 8CFCBH1 Producing Equol, Isolated from Healthy Japanese Feces.</title>
        <authorList>
            <person name="Ogata Y."/>
            <person name="Sakamoto M."/>
            <person name="Ohkuma M."/>
            <person name="Hattori M."/>
            <person name="Suda W."/>
        </authorList>
    </citation>
    <scope>NUCLEOTIDE SEQUENCE [LARGE SCALE GENOMIC DNA]</scope>
    <source>
        <strain evidence="7">8CFCBH1</strain>
    </source>
</reference>
<dbReference type="InterPro" id="IPR020945">
    <property type="entry name" value="DMSO/NO3_reduct_chaperone"/>
</dbReference>
<evidence type="ECO:0000256" key="1">
    <source>
        <dbReference type="ARBA" id="ARBA00022723"/>
    </source>
</evidence>
<dbReference type="InterPro" id="IPR017896">
    <property type="entry name" value="4Fe4S_Fe-S-bd"/>
</dbReference>
<dbReference type="SUPFAM" id="SSF89155">
    <property type="entry name" value="TorD-like"/>
    <property type="match status" value="1"/>
</dbReference>
<dbReference type="PROSITE" id="PS51379">
    <property type="entry name" value="4FE4S_FER_2"/>
    <property type="match status" value="1"/>
</dbReference>
<dbReference type="PANTHER" id="PTHR34227">
    <property type="entry name" value="CHAPERONE PROTEIN YCDY"/>
    <property type="match status" value="1"/>
</dbReference>
<reference evidence="7" key="1">
    <citation type="journal article" date="2020" name="Microbiol. Resour. Announc.">
        <title>Complete Genome Sequence of Adlercreutzia sp. Strain 8CFCBH1, a Potent Producer of Equol, Isolated from Healthy Japanese Feces.</title>
        <authorList>
            <person name="Ogata Y."/>
            <person name="Sakamoto M."/>
            <person name="Ohkuma M."/>
            <person name="Hattori M."/>
            <person name="Suda W."/>
        </authorList>
    </citation>
    <scope>NUCLEOTIDE SEQUENCE [LARGE SCALE GENOMIC DNA]</scope>
    <source>
        <strain evidence="7">8CFCBH1</strain>
    </source>
</reference>
<dbReference type="Gene3D" id="3.30.70.20">
    <property type="match status" value="1"/>
</dbReference>
<evidence type="ECO:0000256" key="2">
    <source>
        <dbReference type="ARBA" id="ARBA00023004"/>
    </source>
</evidence>
<dbReference type="GO" id="GO:0046872">
    <property type="term" value="F:metal ion binding"/>
    <property type="evidence" value="ECO:0007669"/>
    <property type="project" value="UniProtKB-KW"/>
</dbReference>
<dbReference type="Pfam" id="PF13237">
    <property type="entry name" value="Fer4_10"/>
    <property type="match status" value="1"/>
</dbReference>
<dbReference type="PANTHER" id="PTHR34227:SF1">
    <property type="entry name" value="DIMETHYL SULFOXIDE REDUCTASE CHAPERONE-RELATED"/>
    <property type="match status" value="1"/>
</dbReference>
<dbReference type="GO" id="GO:0051536">
    <property type="term" value="F:iron-sulfur cluster binding"/>
    <property type="evidence" value="ECO:0007669"/>
    <property type="project" value="UniProtKB-KW"/>
</dbReference>
<evidence type="ECO:0000256" key="3">
    <source>
        <dbReference type="ARBA" id="ARBA00023014"/>
    </source>
</evidence>
<dbReference type="AlphaFoldDB" id="A0A6F8SP76"/>
<gene>
    <name evidence="6" type="ORF">ADCFC_20440</name>
</gene>
<dbReference type="InterPro" id="IPR017900">
    <property type="entry name" value="4Fe4S_Fe_S_CS"/>
</dbReference>
<evidence type="ECO:0000256" key="4">
    <source>
        <dbReference type="ARBA" id="ARBA00023186"/>
    </source>
</evidence>
<keyword evidence="1" id="KW-0479">Metal-binding</keyword>
<keyword evidence="4" id="KW-0143">Chaperone</keyword>
<keyword evidence="7" id="KW-1185">Reference proteome</keyword>
<dbReference type="KEGG" id="ahat:ADCFC_21660"/>
<dbReference type="Proteomes" id="UP000501727">
    <property type="component" value="Chromosome"/>
</dbReference>